<organism evidence="2 3">
    <name type="scientific">Albula glossodonta</name>
    <name type="common">roundjaw bonefish</name>
    <dbReference type="NCBI Taxonomy" id="121402"/>
    <lineage>
        <taxon>Eukaryota</taxon>
        <taxon>Metazoa</taxon>
        <taxon>Chordata</taxon>
        <taxon>Craniata</taxon>
        <taxon>Vertebrata</taxon>
        <taxon>Euteleostomi</taxon>
        <taxon>Actinopterygii</taxon>
        <taxon>Neopterygii</taxon>
        <taxon>Teleostei</taxon>
        <taxon>Albuliformes</taxon>
        <taxon>Albulidae</taxon>
        <taxon>Albula</taxon>
    </lineage>
</organism>
<sequence>MGSTGCRDQLESTAKTANVTVITLPRTPPSLPLFPILSLRTLRIIFQRSLVTAIDPSPLMPLFINVVVHIAASGFKPLPTHPPTSPFPRTLTPKA</sequence>
<dbReference type="EMBL" id="JAFBMS010000002">
    <property type="protein sequence ID" value="KAG9354976.1"/>
    <property type="molecule type" value="Genomic_DNA"/>
</dbReference>
<dbReference type="Proteomes" id="UP000824540">
    <property type="component" value="Unassembled WGS sequence"/>
</dbReference>
<evidence type="ECO:0000313" key="2">
    <source>
        <dbReference type="EMBL" id="KAG9354976.1"/>
    </source>
</evidence>
<evidence type="ECO:0000313" key="3">
    <source>
        <dbReference type="Proteomes" id="UP000824540"/>
    </source>
</evidence>
<keyword evidence="3" id="KW-1185">Reference proteome</keyword>
<dbReference type="AlphaFoldDB" id="A0A8T2PUQ0"/>
<feature type="region of interest" description="Disordered" evidence="1">
    <location>
        <begin position="76"/>
        <end position="95"/>
    </location>
</feature>
<name>A0A8T2PUQ0_9TELE</name>
<proteinExistence type="predicted"/>
<comment type="caution">
    <text evidence="2">The sequence shown here is derived from an EMBL/GenBank/DDBJ whole genome shotgun (WGS) entry which is preliminary data.</text>
</comment>
<evidence type="ECO:0000256" key="1">
    <source>
        <dbReference type="SAM" id="MobiDB-lite"/>
    </source>
</evidence>
<gene>
    <name evidence="2" type="ORF">JZ751_001689</name>
</gene>
<reference evidence="2" key="1">
    <citation type="thesis" date="2021" institute="BYU ScholarsArchive" country="Provo, UT, USA">
        <title>Applications of and Algorithms for Genome Assembly and Genomic Analyses with an Emphasis on Marine Teleosts.</title>
        <authorList>
            <person name="Pickett B.D."/>
        </authorList>
    </citation>
    <scope>NUCLEOTIDE SEQUENCE</scope>
    <source>
        <strain evidence="2">HI-2016</strain>
    </source>
</reference>
<protein>
    <submittedName>
        <fullName evidence="2">Uncharacterized protein</fullName>
    </submittedName>
</protein>
<accession>A0A8T2PUQ0</accession>